<reference evidence="7 8" key="1">
    <citation type="journal article" date="2018" name="IMA Fungus">
        <title>IMA Genome-F 9: Draft genome sequence of Annulohypoxylon stygium, Aspergillus mulundensis, Berkeleyomyces basicola (syn. Thielaviopsis basicola), Ceratocystis smalleyi, two Cercospora beticola strains, Coleophoma cylindrospora, Fusarium fracticaudum, Phialophora cf. hyalina, and Morchella septimelata.</title>
        <authorList>
            <person name="Wingfield B.D."/>
            <person name="Bills G.F."/>
            <person name="Dong Y."/>
            <person name="Huang W."/>
            <person name="Nel W.J."/>
            <person name="Swalarsk-Parry B.S."/>
            <person name="Vaghefi N."/>
            <person name="Wilken P.M."/>
            <person name="An Z."/>
            <person name="de Beer Z.W."/>
            <person name="De Vos L."/>
            <person name="Chen L."/>
            <person name="Duong T.A."/>
            <person name="Gao Y."/>
            <person name="Hammerbacher A."/>
            <person name="Kikkert J.R."/>
            <person name="Li Y."/>
            <person name="Li H."/>
            <person name="Li K."/>
            <person name="Li Q."/>
            <person name="Liu X."/>
            <person name="Ma X."/>
            <person name="Naidoo K."/>
            <person name="Pethybridge S.J."/>
            <person name="Sun J."/>
            <person name="Steenkamp E.T."/>
            <person name="van der Nest M.A."/>
            <person name="van Wyk S."/>
            <person name="Wingfield M.J."/>
            <person name="Xiong C."/>
            <person name="Yue Q."/>
            <person name="Zhang X."/>
        </authorList>
    </citation>
    <scope>NUCLEOTIDE SEQUENCE [LARGE SCALE GENOMIC DNA]</scope>
    <source>
        <strain evidence="7 8">DSM 5745</strain>
    </source>
</reference>
<evidence type="ECO:0000256" key="4">
    <source>
        <dbReference type="ARBA" id="ARBA00022989"/>
    </source>
</evidence>
<name>A0A3D8S5S3_9EURO</name>
<organism evidence="7 8">
    <name type="scientific">Aspergillus mulundensis</name>
    <dbReference type="NCBI Taxonomy" id="1810919"/>
    <lineage>
        <taxon>Eukaryota</taxon>
        <taxon>Fungi</taxon>
        <taxon>Dikarya</taxon>
        <taxon>Ascomycota</taxon>
        <taxon>Pezizomycotina</taxon>
        <taxon>Eurotiomycetes</taxon>
        <taxon>Eurotiomycetidae</taxon>
        <taxon>Eurotiales</taxon>
        <taxon>Aspergillaceae</taxon>
        <taxon>Aspergillus</taxon>
        <taxon>Aspergillus subgen. Nidulantes</taxon>
    </lineage>
</organism>
<dbReference type="InterPro" id="IPR027193">
    <property type="entry name" value="Noc4"/>
</dbReference>
<keyword evidence="3" id="KW-0812">Transmembrane</keyword>
<dbReference type="SUPFAM" id="SSF48371">
    <property type="entry name" value="ARM repeat"/>
    <property type="match status" value="1"/>
</dbReference>
<dbReference type="EMBL" id="PVWQ01000005">
    <property type="protein sequence ID" value="RDW81665.1"/>
    <property type="molecule type" value="Genomic_DNA"/>
</dbReference>
<dbReference type="Proteomes" id="UP000256690">
    <property type="component" value="Unassembled WGS sequence"/>
</dbReference>
<dbReference type="AlphaFoldDB" id="A0A3D8S5S3"/>
<dbReference type="GeneID" id="38115592"/>
<dbReference type="OrthoDB" id="10263185at2759"/>
<evidence type="ECO:0000256" key="5">
    <source>
        <dbReference type="SAM" id="MobiDB-lite"/>
    </source>
</evidence>
<gene>
    <name evidence="7" type="ORF">DSM5745_05222</name>
</gene>
<evidence type="ECO:0000259" key="6">
    <source>
        <dbReference type="Pfam" id="PF03914"/>
    </source>
</evidence>
<comment type="similarity">
    <text evidence="2">Belongs to the CBF/MAK21 family.</text>
</comment>
<feature type="domain" description="CCAAT-binding factor" evidence="6">
    <location>
        <begin position="335"/>
        <end position="492"/>
    </location>
</feature>
<comment type="subcellular location">
    <subcellularLocation>
        <location evidence="1">Nucleus membrane</location>
        <topology evidence="1">Multi-pass membrane protein</topology>
    </subcellularLocation>
</comment>
<evidence type="ECO:0000256" key="3">
    <source>
        <dbReference type="ARBA" id="ARBA00022692"/>
    </source>
</evidence>
<keyword evidence="8" id="KW-1185">Reference proteome</keyword>
<evidence type="ECO:0000313" key="8">
    <source>
        <dbReference type="Proteomes" id="UP000256690"/>
    </source>
</evidence>
<protein>
    <submittedName>
        <fullName evidence="7">Putative CCAAT-box-binding transcription factor</fullName>
    </submittedName>
</protein>
<feature type="region of interest" description="Disordered" evidence="5">
    <location>
        <begin position="1"/>
        <end position="36"/>
    </location>
</feature>
<evidence type="ECO:0000256" key="1">
    <source>
        <dbReference type="ARBA" id="ARBA00004232"/>
    </source>
</evidence>
<dbReference type="STRING" id="1810919.A0A3D8S5S3"/>
<dbReference type="Pfam" id="PF03914">
    <property type="entry name" value="CBF"/>
    <property type="match status" value="1"/>
</dbReference>
<dbReference type="RefSeq" id="XP_026604718.1">
    <property type="nucleotide sequence ID" value="XM_026747238.1"/>
</dbReference>
<accession>A0A3D8S5S3</accession>
<dbReference type="InterPro" id="IPR005612">
    <property type="entry name" value="CCAAT-binding_factor"/>
</dbReference>
<proteinExistence type="inferred from homology"/>
<dbReference type="GO" id="GO:0032040">
    <property type="term" value="C:small-subunit processome"/>
    <property type="evidence" value="ECO:0007669"/>
    <property type="project" value="TreeGrafter"/>
</dbReference>
<dbReference type="PANTHER" id="PTHR12455">
    <property type="entry name" value="NUCLEOLAR COMPLEX PROTEIN 4"/>
    <property type="match status" value="1"/>
</dbReference>
<dbReference type="InterPro" id="IPR016024">
    <property type="entry name" value="ARM-type_fold"/>
</dbReference>
<evidence type="ECO:0000256" key="2">
    <source>
        <dbReference type="ARBA" id="ARBA00007797"/>
    </source>
</evidence>
<keyword evidence="4" id="KW-1133">Transmembrane helix</keyword>
<comment type="caution">
    <text evidence="7">The sequence shown here is derived from an EMBL/GenBank/DDBJ whole genome shotgun (WGS) entry which is preliminary data.</text>
</comment>
<evidence type="ECO:0000313" key="7">
    <source>
        <dbReference type="EMBL" id="RDW81665.1"/>
    </source>
</evidence>
<dbReference type="PANTHER" id="PTHR12455:SF0">
    <property type="entry name" value="NUCLEOLAR COMPLEX PROTEIN 4 HOMOLOG"/>
    <property type="match status" value="1"/>
</dbReference>
<dbReference type="GO" id="GO:0042254">
    <property type="term" value="P:ribosome biogenesis"/>
    <property type="evidence" value="ECO:0007669"/>
    <property type="project" value="InterPro"/>
</dbReference>
<dbReference type="GO" id="GO:0030692">
    <property type="term" value="C:Noc4p-Nop14p complex"/>
    <property type="evidence" value="ECO:0007669"/>
    <property type="project" value="TreeGrafter"/>
</dbReference>
<keyword evidence="4" id="KW-0472">Membrane</keyword>
<dbReference type="GO" id="GO:0031965">
    <property type="term" value="C:nuclear membrane"/>
    <property type="evidence" value="ECO:0007669"/>
    <property type="project" value="UniProtKB-SubCell"/>
</dbReference>
<sequence length="570" mass="64424">MPSIIDKSATSKKRKSSKESGVPSSKRRAVAENASAETMARIQQLEDQISESRKHYNNIATLISMLSEDGSGANPDLAVAVSLCRVFSRLIAGGNLTEPERAAENEKIVVQWLRERCREYQRLLESIVRGSDASSQITALTLAMRLLNERATHIPGDDTQAWTSGLFRNVFEAVIEARDGQALRSEFLEKFLKPYDDVAYYTFMQVGCVFAEADFTPSSGTNASHSEYASTARSTEILETLVTILSTCDTVPTPEHKYTNFYSKASKQNKKLLSVNSHKKRAQDAWLSILRNNLSQPLRKTLLRIMVHHIEPWFNRPELLMDFLTDSYNVGGATSLLALSGLFYLIQEKNLDYPQFYPKLYSLLDADLLHSKHRSRFFRLLNTFLASTHLPATLVASFIKRLSRLALNAPPPAIVAIVPFIYNLFKDHPTCTFMLHRVIRDKELQAELEAEGMDDPFDPEESDPDQTGAIESSLWEIESLQSHYHPNVASIARIISEQFTKHSYNLEDFLDYTYQGMLQAELGTGEKPLKKVPVVEYQIPKRIFTDRLLEEDGGVDTAPGNLLRNLWDFS</sequence>